<geneLocation type="plasmid" evidence="1">
    <name>pILR091</name>
</geneLocation>
<protein>
    <submittedName>
        <fullName evidence="1">Uncharacterized protein</fullName>
    </submittedName>
</protein>
<keyword evidence="1" id="KW-0614">Plasmid</keyword>
<reference evidence="1" key="1">
    <citation type="submission" date="2007-02" db="EMBL/GenBank/DDBJ databases">
        <title>Sequence analysis of plasmid pILR091 in the wild-isolate Lactobacillus reuteri L09.</title>
        <authorList>
            <person name="Lee D.-Y."/>
            <person name="Kang S.-G."/>
            <person name="Rayamajhi N."/>
            <person name="Ahn J."/>
            <person name="Kang M."/>
            <person name="Lee S.-I."/>
            <person name="Yoo H."/>
        </authorList>
    </citation>
    <scope>NUCLEOTIDE SEQUENCE</scope>
    <source>
        <strain evidence="1">L09</strain>
        <plasmid evidence="1">pILR091</plasmid>
    </source>
</reference>
<organism evidence="1">
    <name type="scientific">Limosilactobacillus reuteri</name>
    <name type="common">Lactobacillus reuteri</name>
    <dbReference type="NCBI Taxonomy" id="1598"/>
    <lineage>
        <taxon>Bacteria</taxon>
        <taxon>Bacillati</taxon>
        <taxon>Bacillota</taxon>
        <taxon>Bacilli</taxon>
        <taxon>Lactobacillales</taxon>
        <taxon>Lactobacillaceae</taxon>
        <taxon>Limosilactobacillus</taxon>
    </lineage>
</organism>
<sequence length="48" mass="5469">MATGSVSPPFRPRKRPINCQTCWTSRLPFWWVWILIPTGLGSKVPQTA</sequence>
<accession>B2BCT8</accession>
<dbReference type="EMBL" id="EF432638">
    <property type="protein sequence ID" value="ABR87011.1"/>
    <property type="molecule type" value="Genomic_DNA"/>
</dbReference>
<dbReference type="AlphaFoldDB" id="B2BCT8"/>
<proteinExistence type="predicted"/>
<evidence type="ECO:0000313" key="1">
    <source>
        <dbReference type="EMBL" id="ABR87011.1"/>
    </source>
</evidence>
<name>B2BCT8_LIMRT</name>